<dbReference type="GO" id="GO:0005516">
    <property type="term" value="F:calmodulin binding"/>
    <property type="evidence" value="ECO:0007669"/>
    <property type="project" value="UniProtKB-KW"/>
</dbReference>
<feature type="region of interest" description="Disordered" evidence="22">
    <location>
        <begin position="1376"/>
        <end position="1420"/>
    </location>
</feature>
<dbReference type="CDD" id="cd00063">
    <property type="entry name" value="FN3"/>
    <property type="match status" value="1"/>
</dbReference>
<feature type="compositionally biased region" description="Polar residues" evidence="22">
    <location>
        <begin position="31"/>
        <end position="47"/>
    </location>
</feature>
<evidence type="ECO:0000256" key="13">
    <source>
        <dbReference type="ARBA" id="ARBA00022741"/>
    </source>
</evidence>
<dbReference type="SUPFAM" id="SSF48726">
    <property type="entry name" value="Immunoglobulin"/>
    <property type="match status" value="7"/>
</dbReference>
<feature type="compositionally biased region" description="Low complexity" evidence="22">
    <location>
        <begin position="246"/>
        <end position="260"/>
    </location>
</feature>
<dbReference type="GO" id="GO:0004687">
    <property type="term" value="F:myosin light chain kinase activity"/>
    <property type="evidence" value="ECO:0007669"/>
    <property type="project" value="UniProtKB-EC"/>
</dbReference>
<feature type="compositionally biased region" description="Low complexity" evidence="22">
    <location>
        <begin position="925"/>
        <end position="939"/>
    </location>
</feature>
<dbReference type="InterPro" id="IPR017441">
    <property type="entry name" value="Protein_kinase_ATP_BS"/>
</dbReference>
<dbReference type="FunFam" id="2.60.40.10:FF:003554">
    <property type="match status" value="1"/>
</dbReference>
<keyword evidence="9" id="KW-0597">Phosphoprotein</keyword>
<feature type="compositionally biased region" description="Acidic residues" evidence="22">
    <location>
        <begin position="1402"/>
        <end position="1411"/>
    </location>
</feature>
<evidence type="ECO:0000256" key="18">
    <source>
        <dbReference type="ARBA" id="ARBA00022860"/>
    </source>
</evidence>
<dbReference type="PROSITE" id="PS50853">
    <property type="entry name" value="FN3"/>
    <property type="match status" value="1"/>
</dbReference>
<dbReference type="SUPFAM" id="SSF56112">
    <property type="entry name" value="Protein kinase-like (PK-like)"/>
    <property type="match status" value="1"/>
</dbReference>
<evidence type="ECO:0000256" key="17">
    <source>
        <dbReference type="ARBA" id="ARBA00022842"/>
    </source>
</evidence>
<keyword evidence="14" id="KW-0418">Kinase</keyword>
<feature type="binding site" evidence="21">
    <location>
        <position position="1461"/>
    </location>
    <ligand>
        <name>ATP</name>
        <dbReference type="ChEBI" id="CHEBI:30616"/>
    </ligand>
</feature>
<name>A0A974H131_XENLA</name>
<feature type="domain" description="Ig-like" evidence="24">
    <location>
        <begin position="1777"/>
        <end position="1866"/>
    </location>
</feature>
<keyword evidence="12" id="KW-0677">Repeat</keyword>
<dbReference type="EMBL" id="CM004483">
    <property type="protein sequence ID" value="OCT60917.1"/>
    <property type="molecule type" value="Genomic_DNA"/>
</dbReference>
<evidence type="ECO:0000256" key="21">
    <source>
        <dbReference type="PROSITE-ProRule" id="PRU10141"/>
    </source>
</evidence>
<dbReference type="InterPro" id="IPR003599">
    <property type="entry name" value="Ig_sub"/>
</dbReference>
<dbReference type="PROSITE" id="PS00107">
    <property type="entry name" value="PROTEIN_KINASE_ATP"/>
    <property type="match status" value="1"/>
</dbReference>
<organism evidence="26 27">
    <name type="scientific">Xenopus laevis</name>
    <name type="common">African clawed frog</name>
    <dbReference type="NCBI Taxonomy" id="8355"/>
    <lineage>
        <taxon>Eukaryota</taxon>
        <taxon>Metazoa</taxon>
        <taxon>Chordata</taxon>
        <taxon>Craniata</taxon>
        <taxon>Vertebrata</taxon>
        <taxon>Euteleostomi</taxon>
        <taxon>Amphibia</taxon>
        <taxon>Batrachia</taxon>
        <taxon>Anura</taxon>
        <taxon>Pipoidea</taxon>
        <taxon>Pipidae</taxon>
        <taxon>Xenopodinae</taxon>
        <taxon>Xenopus</taxon>
        <taxon>Xenopus</taxon>
    </lineage>
</organism>
<feature type="domain" description="Ig-like" evidence="24">
    <location>
        <begin position="365"/>
        <end position="497"/>
    </location>
</feature>
<feature type="compositionally biased region" description="Basic and acidic residues" evidence="22">
    <location>
        <begin position="786"/>
        <end position="795"/>
    </location>
</feature>
<dbReference type="InterPro" id="IPR036116">
    <property type="entry name" value="FN3_sf"/>
</dbReference>
<sequence length="1884" mass="208032">MTMNGLNESGKLSSSGLSSGAKALHKEKVSLTENTDTPSKKTISNKDPSFPSESMSNSFSPDLSRESSRTSPNLPALGTKQDKDSHVSSITSRYTSTIESKVRFPKETPPIAQSTSKVRVPIPDKETSSLSPMELCPVSMIATNPVVLRQSKKNSTKEPSYLGASVLDSKNRNVSLKGPENIVQKEPLGQTLKEPTQEYIKAPRSDQISSDVSDGFTPSKKLSSIINKENSLLSPKEQIIEPTIKSTCSSSKDTHSVSTSRYEMTKETRSNVITNVLSRQITNVSLSERLELQKTSELRSTQISTKSRETESRLHRKTKQKSDISYGVRRQKDGKQESLTLSQDGSCSCPVVSDTKETLSLGTVPSFDLSPSSQEVLEGSEVIFRCKVSGDPRPRVEWYKENSVLGERDGCKMEEVVPQFVRELQGCSIMEREDFVLECPVEEQPVPEIIWMLNDNPIQYAHSTYEDRVAKLRVQDALPEDEGVYLCLAQNSSGKVSCCTTVIVTEKKTVEEPGASREPVFLKHLTDLQVMDGSQVVMTVEVSVAPPAEILWFHNGKEIQETEDFHFEQSCNEHRLCIQEVFPEDTGIYTCKAWNSLGQATTEATLNNVILSCAIAGDPFPQIQLLKDGCVLPPSKILQSDDVFILILRNVQQSDGGHYQIKLNNAVGECSCQVSLMVEGSSGGHSHTQLVTAGSKAAAMLIPFFPKSQANPPKCDPSHCAGLDTDRERDEGRRFFLARSLIRQREQLCFSERDGWDEEDALSLGTEEDQDNIRGVLKRRVEVKESSEEKLRQQETEQVSTRRVSEEDLKDIPPEKMDFRANLQKQVKPKALSEDERKVNSSQQVDFRSVLGKKPSTPKTPLPDKVITKAAAPDFRSVLGTKRKVPTENGSPNNIPHENAKPVVKGNKSQVNCCPVVDGEAVKNSVSSGAKSSVPSVAKNSGPNVTKTSVPSADKTSVSSAEKTSVPSANKTIVPNSAKTIAPSAEKTIAPSAKKTIAPSVEKTSAEKTIAPSAEKTIAPSVKKTIAPSVEKTIAPSVEKTSAEKTIAPSAENTIAPSAEKTISPGAEKDSAPSVEKDSVPSAATKPEFLEVLQDVHITDGEKLVLQCRVTSEPPPTITWILDGKVIKSSKYIVLSQEGSLCSLSIEKTFPEDEGQYLCVAENSAGKAECACNVTAEDTSGNKGIKKSKKPRSNAPLANATETAPQILQFPEDRKVKAGESVELLCKVAGTQPITCTWMKFKKEIKESEFIKIENTEETSKLTISSARQEHCGCYTLVVENKQGSKQAQVNLTVFDKPDPPAGVPCASVMKNLALTLSWYGPTYDGGSVVESYRVEIWDSVDKVWTDLTSCRSTSFNLENLLQDREYKFRVRATNIHGTSEPSQESEPVTCKEKEEEHKEEEAEVSDDEGKESEPEYRDVTINTTEKVTDYYDVEERLGTGKFGQVFRIVEKKSKKIYAGKFLKAYSAKDKEGIRQEIATMNCLHHPKLVQCVDAFESKADMVMVLELVSGGELFERIIDEDFELTEREVIKYMKQICEGVEFIHKQGIVHLDLKPENIMCVNKTGTKIKLIDFGLARRLESCPNLKVLFGTPEFVAPEVINYEPIGYSTDMWSIGVICYILVSGLSPFMGDNDNETLANVTSGTWDFDDEAFDEISEEAKDFISSLLKKAMKNRLNCTQCLQHSWLQKDTATMEAKKLSKERMKKYMARRKWQKTGHAVRAIGRLSSLAMISGLSGRKSSGSAPTSPLSAELEISEAEDNQAFLESMSEEKPPAKPLFTKTILDIEVVEGSAARFDCRIEGHPDPEVIWYKDDQPIKESRHFQIDYDEDGNCSLTISEVCGDDDTKYSCKAVNSQGEATCTAELIVEVMAEEQEEEEEEKEEE</sequence>
<dbReference type="Gene3D" id="2.60.40.10">
    <property type="entry name" value="Immunoglobulins"/>
    <property type="match status" value="8"/>
</dbReference>
<dbReference type="FunFam" id="1.10.510.10:FF:000175">
    <property type="entry name" value="Myosin light chain kinase, smooth muscle"/>
    <property type="match status" value="1"/>
</dbReference>
<dbReference type="CDD" id="cd00096">
    <property type="entry name" value="Ig"/>
    <property type="match status" value="1"/>
</dbReference>
<feature type="region of interest" description="Disordered" evidence="22">
    <location>
        <begin position="925"/>
        <end position="971"/>
    </location>
</feature>
<gene>
    <name evidence="26" type="ORF">XELAEV_18046941mg</name>
</gene>
<evidence type="ECO:0000256" key="6">
    <source>
        <dbReference type="ARBA" id="ARBA00021842"/>
    </source>
</evidence>
<feature type="compositionally biased region" description="Low complexity" evidence="22">
    <location>
        <begin position="9"/>
        <end position="22"/>
    </location>
</feature>
<keyword evidence="13 21" id="KW-0547">Nucleotide-binding</keyword>
<comment type="cofactor">
    <cofactor evidence="2">
        <name>Mg(2+)</name>
        <dbReference type="ChEBI" id="CHEBI:18420"/>
    </cofactor>
</comment>
<evidence type="ECO:0000256" key="2">
    <source>
        <dbReference type="ARBA" id="ARBA00001946"/>
    </source>
</evidence>
<evidence type="ECO:0000256" key="9">
    <source>
        <dbReference type="ARBA" id="ARBA00022553"/>
    </source>
</evidence>
<dbReference type="PROSITE" id="PS00108">
    <property type="entry name" value="PROTEIN_KINASE_ST"/>
    <property type="match status" value="1"/>
</dbReference>
<dbReference type="PANTHER" id="PTHR47633">
    <property type="entry name" value="IMMUNOGLOBULIN"/>
    <property type="match status" value="1"/>
</dbReference>
<keyword evidence="19" id="KW-0393">Immunoglobulin domain</keyword>
<dbReference type="InterPro" id="IPR011009">
    <property type="entry name" value="Kinase-like_dom_sf"/>
</dbReference>
<dbReference type="Pfam" id="PF00069">
    <property type="entry name" value="Pkinase"/>
    <property type="match status" value="1"/>
</dbReference>
<dbReference type="InterPro" id="IPR007110">
    <property type="entry name" value="Ig-like_dom"/>
</dbReference>
<dbReference type="InterPro" id="IPR003598">
    <property type="entry name" value="Ig_sub2"/>
</dbReference>
<evidence type="ECO:0000256" key="12">
    <source>
        <dbReference type="ARBA" id="ARBA00022737"/>
    </source>
</evidence>
<dbReference type="PROSITE" id="PS50835">
    <property type="entry name" value="IG_LIKE"/>
    <property type="match status" value="5"/>
</dbReference>
<evidence type="ECO:0000256" key="22">
    <source>
        <dbReference type="SAM" id="MobiDB-lite"/>
    </source>
</evidence>
<evidence type="ECO:0000256" key="15">
    <source>
        <dbReference type="ARBA" id="ARBA00022837"/>
    </source>
</evidence>
<dbReference type="Pfam" id="PF07679">
    <property type="entry name" value="I-set"/>
    <property type="match status" value="7"/>
</dbReference>
<feature type="domain" description="Ig-like" evidence="24">
    <location>
        <begin position="1087"/>
        <end position="1175"/>
    </location>
</feature>
<dbReference type="Gene3D" id="3.30.200.20">
    <property type="entry name" value="Phosphorylase Kinase, domain 1"/>
    <property type="match status" value="1"/>
</dbReference>
<feature type="domain" description="Ig-like" evidence="24">
    <location>
        <begin position="519"/>
        <end position="607"/>
    </location>
</feature>
<evidence type="ECO:0000256" key="5">
    <source>
        <dbReference type="ARBA" id="ARBA00012430"/>
    </source>
</evidence>
<dbReference type="InterPro" id="IPR013098">
    <property type="entry name" value="Ig_I-set"/>
</dbReference>
<feature type="compositionally biased region" description="Low complexity" evidence="22">
    <location>
        <begin position="48"/>
        <end position="61"/>
    </location>
</feature>
<comment type="subcellular location">
    <subcellularLocation>
        <location evidence="3">Cytoplasm</location>
    </subcellularLocation>
</comment>
<comment type="cofactor">
    <cofactor evidence="1">
        <name>Ca(2+)</name>
        <dbReference type="ChEBI" id="CHEBI:29108"/>
    </cofactor>
</comment>
<feature type="domain" description="Protein kinase" evidence="23">
    <location>
        <begin position="1432"/>
        <end position="1687"/>
    </location>
</feature>
<evidence type="ECO:0000256" key="3">
    <source>
        <dbReference type="ARBA" id="ARBA00004496"/>
    </source>
</evidence>
<evidence type="ECO:0000256" key="11">
    <source>
        <dbReference type="ARBA" id="ARBA00022723"/>
    </source>
</evidence>
<keyword evidence="18" id="KW-0112">Calmodulin-binding</keyword>
<dbReference type="Gene3D" id="1.10.510.10">
    <property type="entry name" value="Transferase(Phosphotransferase) domain 1"/>
    <property type="match status" value="1"/>
</dbReference>
<feature type="domain" description="Fibronectin type-III" evidence="25">
    <location>
        <begin position="1300"/>
        <end position="1394"/>
    </location>
</feature>
<feature type="compositionally biased region" description="Basic and acidic residues" evidence="22">
    <location>
        <begin position="1067"/>
        <end position="1079"/>
    </location>
</feature>
<dbReference type="FunFam" id="2.60.40.10:FF:001127">
    <property type="entry name" value="Myosin, light chain kinase a"/>
    <property type="match status" value="1"/>
</dbReference>
<evidence type="ECO:0000256" key="14">
    <source>
        <dbReference type="ARBA" id="ARBA00022777"/>
    </source>
</evidence>
<dbReference type="InterPro" id="IPR003961">
    <property type="entry name" value="FN3_dom"/>
</dbReference>
<dbReference type="SMART" id="SM00220">
    <property type="entry name" value="S_TKc"/>
    <property type="match status" value="1"/>
</dbReference>
<accession>A0A974H131</accession>
<feature type="compositionally biased region" description="Polar residues" evidence="22">
    <location>
        <begin position="1376"/>
        <end position="1387"/>
    </location>
</feature>
<reference evidence="27" key="1">
    <citation type="journal article" date="2016" name="Nature">
        <title>Genome evolution in the allotetraploid frog Xenopus laevis.</title>
        <authorList>
            <person name="Session A.M."/>
            <person name="Uno Y."/>
            <person name="Kwon T."/>
            <person name="Chapman J.A."/>
            <person name="Toyoda A."/>
            <person name="Takahashi S."/>
            <person name="Fukui A."/>
            <person name="Hikosaka A."/>
            <person name="Suzuki A."/>
            <person name="Kondo M."/>
            <person name="van Heeringen S.J."/>
            <person name="Quigley I."/>
            <person name="Heinz S."/>
            <person name="Ogino H."/>
            <person name="Ochi H."/>
            <person name="Hellsten U."/>
            <person name="Lyons J.B."/>
            <person name="Simakov O."/>
            <person name="Putnam N."/>
            <person name="Stites J."/>
            <person name="Kuroki Y."/>
            <person name="Tanaka T."/>
            <person name="Michiue T."/>
            <person name="Watanabe M."/>
            <person name="Bogdanovic O."/>
            <person name="Lister R."/>
            <person name="Georgiou G."/>
            <person name="Paranjpe S.S."/>
            <person name="van Kruijsbergen I."/>
            <person name="Shu S."/>
            <person name="Carlson J."/>
            <person name="Kinoshita T."/>
            <person name="Ohta Y."/>
            <person name="Mawaribuchi S."/>
            <person name="Jenkins J."/>
            <person name="Grimwood J."/>
            <person name="Schmutz J."/>
            <person name="Mitros T."/>
            <person name="Mozaffari S.V."/>
            <person name="Suzuki Y."/>
            <person name="Haramoto Y."/>
            <person name="Yamamoto T.S."/>
            <person name="Takagi C."/>
            <person name="Heald R."/>
            <person name="Miller K."/>
            <person name="Haudenschild C."/>
            <person name="Kitzman J."/>
            <person name="Nakayama T."/>
            <person name="Izutsu Y."/>
            <person name="Robert J."/>
            <person name="Fortriede J."/>
            <person name="Burns K."/>
            <person name="Lotay V."/>
            <person name="Karimi K."/>
            <person name="Yasuoka Y."/>
            <person name="Dichmann D.S."/>
            <person name="Flajnik M.F."/>
            <person name="Houston D.W."/>
            <person name="Shendure J."/>
            <person name="DuPasquier L."/>
            <person name="Vize P.D."/>
            <person name="Zorn A.M."/>
            <person name="Ito M."/>
            <person name="Marcotte E.M."/>
            <person name="Wallingford J.B."/>
            <person name="Ito Y."/>
            <person name="Asashima M."/>
            <person name="Ueno N."/>
            <person name="Matsuda Y."/>
            <person name="Veenstra G.J."/>
            <person name="Fujiyama A."/>
            <person name="Harland R.M."/>
            <person name="Taira M."/>
            <person name="Rokhsar D.S."/>
        </authorList>
    </citation>
    <scope>NUCLEOTIDE SEQUENCE [LARGE SCALE GENOMIC DNA]</scope>
    <source>
        <strain evidence="27">J</strain>
    </source>
</reference>
<dbReference type="Pfam" id="PF00041">
    <property type="entry name" value="fn3"/>
    <property type="match status" value="1"/>
</dbReference>
<feature type="domain" description="Ig-like" evidence="24">
    <location>
        <begin position="1205"/>
        <end position="1293"/>
    </location>
</feature>
<dbReference type="PANTHER" id="PTHR47633:SF1">
    <property type="entry name" value="MYOSIN LIGHT CHAIN KINASE, SMOOTH MUSCLE"/>
    <property type="match status" value="1"/>
</dbReference>
<evidence type="ECO:0000259" key="24">
    <source>
        <dbReference type="PROSITE" id="PS50835"/>
    </source>
</evidence>
<feature type="region of interest" description="Disordered" evidence="22">
    <location>
        <begin position="244"/>
        <end position="267"/>
    </location>
</feature>
<dbReference type="OMA" id="NCQVSLM"/>
<dbReference type="GO" id="GO:0005737">
    <property type="term" value="C:cytoplasm"/>
    <property type="evidence" value="ECO:0007669"/>
    <property type="project" value="UniProtKB-SubCell"/>
</dbReference>
<dbReference type="InterPro" id="IPR013783">
    <property type="entry name" value="Ig-like_fold"/>
</dbReference>
<keyword evidence="16 21" id="KW-0067">ATP-binding</keyword>
<evidence type="ECO:0000313" key="26">
    <source>
        <dbReference type="EMBL" id="OCT60917.1"/>
    </source>
</evidence>
<dbReference type="GO" id="GO:0005524">
    <property type="term" value="F:ATP binding"/>
    <property type="evidence" value="ECO:0007669"/>
    <property type="project" value="UniProtKB-UniRule"/>
</dbReference>
<evidence type="ECO:0000256" key="19">
    <source>
        <dbReference type="ARBA" id="ARBA00023319"/>
    </source>
</evidence>
<evidence type="ECO:0000259" key="23">
    <source>
        <dbReference type="PROSITE" id="PS50011"/>
    </source>
</evidence>
<evidence type="ECO:0000256" key="20">
    <source>
        <dbReference type="ARBA" id="ARBA00030959"/>
    </source>
</evidence>
<comment type="similarity">
    <text evidence="4">Belongs to the protein kinase superfamily. CAMK Ser/Thr protein kinase family.</text>
</comment>
<evidence type="ECO:0000256" key="1">
    <source>
        <dbReference type="ARBA" id="ARBA00001913"/>
    </source>
</evidence>
<evidence type="ECO:0000256" key="10">
    <source>
        <dbReference type="ARBA" id="ARBA00022679"/>
    </source>
</evidence>
<dbReference type="SMART" id="SM00409">
    <property type="entry name" value="IG"/>
    <property type="match status" value="6"/>
</dbReference>
<evidence type="ECO:0000256" key="16">
    <source>
        <dbReference type="ARBA" id="ARBA00022840"/>
    </source>
</evidence>
<feature type="region of interest" description="Disordered" evidence="22">
    <location>
        <begin position="1"/>
        <end position="95"/>
    </location>
</feature>
<evidence type="ECO:0000256" key="4">
    <source>
        <dbReference type="ARBA" id="ARBA00006692"/>
    </source>
</evidence>
<keyword evidence="10" id="KW-0808">Transferase</keyword>
<dbReference type="SMART" id="SM00408">
    <property type="entry name" value="IGc2"/>
    <property type="match status" value="7"/>
</dbReference>
<feature type="region of interest" description="Disordered" evidence="22">
    <location>
        <begin position="882"/>
        <end position="902"/>
    </location>
</feature>
<keyword evidence="17" id="KW-0460">Magnesium</keyword>
<evidence type="ECO:0000313" key="27">
    <source>
        <dbReference type="Proteomes" id="UP000694892"/>
    </source>
</evidence>
<keyword evidence="8" id="KW-0723">Serine/threonine-protein kinase</keyword>
<feature type="region of interest" description="Disordered" evidence="22">
    <location>
        <begin position="1040"/>
        <end position="1081"/>
    </location>
</feature>
<dbReference type="PROSITE" id="PS50011">
    <property type="entry name" value="PROTEIN_KINASE_DOM"/>
    <property type="match status" value="1"/>
</dbReference>
<feature type="compositionally biased region" description="Basic and acidic residues" evidence="22">
    <location>
        <begin position="1390"/>
        <end position="1401"/>
    </location>
</feature>
<keyword evidence="7" id="KW-0963">Cytoplasm</keyword>
<feature type="compositionally biased region" description="Basic and acidic residues" evidence="22">
    <location>
        <begin position="803"/>
        <end position="819"/>
    </location>
</feature>
<dbReference type="EC" id="2.7.11.18" evidence="5"/>
<feature type="region of interest" description="Disordered" evidence="22">
    <location>
        <begin position="786"/>
        <end position="864"/>
    </location>
</feature>
<evidence type="ECO:0000256" key="7">
    <source>
        <dbReference type="ARBA" id="ARBA00022490"/>
    </source>
</evidence>
<keyword evidence="15" id="KW-0106">Calcium</keyword>
<dbReference type="SUPFAM" id="SSF49265">
    <property type="entry name" value="Fibronectin type III"/>
    <property type="match status" value="1"/>
</dbReference>
<feature type="compositionally biased region" description="Polar residues" evidence="22">
    <location>
        <begin position="941"/>
        <end position="971"/>
    </location>
</feature>
<dbReference type="InterPro" id="IPR036179">
    <property type="entry name" value="Ig-like_dom_sf"/>
</dbReference>
<dbReference type="GO" id="GO:0046872">
    <property type="term" value="F:metal ion binding"/>
    <property type="evidence" value="ECO:0007669"/>
    <property type="project" value="UniProtKB-KW"/>
</dbReference>
<keyword evidence="11" id="KW-0479">Metal-binding</keyword>
<dbReference type="FunFam" id="3.30.200.20:FF:000198">
    <property type="entry name" value="Myosin light chain kinase, smooth muscle"/>
    <property type="match status" value="1"/>
</dbReference>
<feature type="region of interest" description="Disordered" evidence="22">
    <location>
        <begin position="295"/>
        <end position="342"/>
    </location>
</feature>
<dbReference type="InterPro" id="IPR008271">
    <property type="entry name" value="Ser/Thr_kinase_AS"/>
</dbReference>
<protein>
    <recommendedName>
        <fullName evidence="6">Myosin light chain kinase, smooth muscle</fullName>
        <ecNumber evidence="5">2.7.11.18</ecNumber>
    </recommendedName>
    <alternativeName>
        <fullName evidence="20">Telokin</fullName>
    </alternativeName>
</protein>
<evidence type="ECO:0000256" key="8">
    <source>
        <dbReference type="ARBA" id="ARBA00022527"/>
    </source>
</evidence>
<dbReference type="SMART" id="SM00060">
    <property type="entry name" value="FN3"/>
    <property type="match status" value="1"/>
</dbReference>
<proteinExistence type="inferred from homology"/>
<dbReference type="InterPro" id="IPR000719">
    <property type="entry name" value="Prot_kinase_dom"/>
</dbReference>
<dbReference type="Proteomes" id="UP000694892">
    <property type="component" value="Chromosome 9_10S"/>
</dbReference>
<evidence type="ECO:0000259" key="25">
    <source>
        <dbReference type="PROSITE" id="PS50853"/>
    </source>
</evidence>
<dbReference type="FunFam" id="2.60.40.10:FF:000080">
    <property type="entry name" value="Myosin light chain kinase, smooth muscle"/>
    <property type="match status" value="4"/>
</dbReference>